<organism evidence="2 3">
    <name type="scientific">Crocosphaera chwakensis CCY0110</name>
    <dbReference type="NCBI Taxonomy" id="391612"/>
    <lineage>
        <taxon>Bacteria</taxon>
        <taxon>Bacillati</taxon>
        <taxon>Cyanobacteriota</taxon>
        <taxon>Cyanophyceae</taxon>
        <taxon>Oscillatoriophycideae</taxon>
        <taxon>Chroococcales</taxon>
        <taxon>Aphanothecaceae</taxon>
        <taxon>Crocosphaera</taxon>
        <taxon>Crocosphaera chwakensis</taxon>
    </lineage>
</organism>
<dbReference type="eggNOG" id="ENOG50305TT">
    <property type="taxonomic scope" value="Bacteria"/>
</dbReference>
<gene>
    <name evidence="2" type="ORF">CY0110_07664</name>
</gene>
<accession>A3IP18</accession>
<feature type="region of interest" description="Disordered" evidence="1">
    <location>
        <begin position="1"/>
        <end position="29"/>
    </location>
</feature>
<comment type="caution">
    <text evidence="2">The sequence shown here is derived from an EMBL/GenBank/DDBJ whole genome shotgun (WGS) entry which is preliminary data.</text>
</comment>
<evidence type="ECO:0000256" key="1">
    <source>
        <dbReference type="SAM" id="MobiDB-lite"/>
    </source>
</evidence>
<dbReference type="EMBL" id="AAXW01000011">
    <property type="protein sequence ID" value="EAZ91820.1"/>
    <property type="molecule type" value="Genomic_DNA"/>
</dbReference>
<proteinExistence type="predicted"/>
<protein>
    <submittedName>
        <fullName evidence="2">Uncharacterized protein</fullName>
    </submittedName>
</protein>
<sequence length="48" mass="5703">MELRQMNDYDQPLFNPNEREIPDSSHSPTKVCKFLNQNRQEPVSIQDI</sequence>
<dbReference type="AlphaFoldDB" id="A3IP18"/>
<dbReference type="RefSeq" id="WP_008275140.1">
    <property type="nucleotide sequence ID" value="NZ_AAXW01000011.1"/>
</dbReference>
<evidence type="ECO:0000313" key="3">
    <source>
        <dbReference type="Proteomes" id="UP000003781"/>
    </source>
</evidence>
<reference evidence="2 3" key="1">
    <citation type="submission" date="2007-03" db="EMBL/GenBank/DDBJ databases">
        <authorList>
            <person name="Stal L."/>
            <person name="Ferriera S."/>
            <person name="Johnson J."/>
            <person name="Kravitz S."/>
            <person name="Beeson K."/>
            <person name="Sutton G."/>
            <person name="Rogers Y.-H."/>
            <person name="Friedman R."/>
            <person name="Frazier M."/>
            <person name="Venter J.C."/>
        </authorList>
    </citation>
    <scope>NUCLEOTIDE SEQUENCE [LARGE SCALE GENOMIC DNA]</scope>
    <source>
        <strain evidence="2 3">CCY0110</strain>
    </source>
</reference>
<keyword evidence="3" id="KW-1185">Reference proteome</keyword>
<dbReference type="Proteomes" id="UP000003781">
    <property type="component" value="Unassembled WGS sequence"/>
</dbReference>
<dbReference type="OrthoDB" id="9789139at2"/>
<name>A3IP18_9CHRO</name>
<evidence type="ECO:0000313" key="2">
    <source>
        <dbReference type="EMBL" id="EAZ91820.1"/>
    </source>
</evidence>